<dbReference type="Gene3D" id="3.40.980.10">
    <property type="entry name" value="MoaB/Mog-like domain"/>
    <property type="match status" value="1"/>
</dbReference>
<comment type="cofactor">
    <cofactor evidence="1 11">
        <name>Mg(2+)</name>
        <dbReference type="ChEBI" id="CHEBI:18420"/>
    </cofactor>
</comment>
<evidence type="ECO:0000256" key="2">
    <source>
        <dbReference type="ARBA" id="ARBA00002901"/>
    </source>
</evidence>
<evidence type="ECO:0000256" key="7">
    <source>
        <dbReference type="ARBA" id="ARBA00022723"/>
    </source>
</evidence>
<dbReference type="SUPFAM" id="SSF63882">
    <property type="entry name" value="MoeA N-terminal region -like"/>
    <property type="match status" value="1"/>
</dbReference>
<organism evidence="13 14">
    <name type="scientific">Limimonas halophila</name>
    <dbReference type="NCBI Taxonomy" id="1082479"/>
    <lineage>
        <taxon>Bacteria</taxon>
        <taxon>Pseudomonadati</taxon>
        <taxon>Pseudomonadota</taxon>
        <taxon>Alphaproteobacteria</taxon>
        <taxon>Rhodospirillales</taxon>
        <taxon>Rhodovibrionaceae</taxon>
        <taxon>Limimonas</taxon>
    </lineage>
</organism>
<keyword evidence="7 11" id="KW-0479">Metal-binding</keyword>
<dbReference type="GO" id="GO:0061599">
    <property type="term" value="F:molybdopterin molybdotransferase activity"/>
    <property type="evidence" value="ECO:0007669"/>
    <property type="project" value="UniProtKB-UniRule"/>
</dbReference>
<dbReference type="GO" id="GO:0006777">
    <property type="term" value="P:Mo-molybdopterin cofactor biosynthetic process"/>
    <property type="evidence" value="ECO:0007669"/>
    <property type="project" value="UniProtKB-UniRule"/>
</dbReference>
<dbReference type="InterPro" id="IPR038987">
    <property type="entry name" value="MoeA-like"/>
</dbReference>
<evidence type="ECO:0000256" key="11">
    <source>
        <dbReference type="RuleBase" id="RU365090"/>
    </source>
</evidence>
<evidence type="ECO:0000259" key="12">
    <source>
        <dbReference type="SMART" id="SM00852"/>
    </source>
</evidence>
<dbReference type="PANTHER" id="PTHR10192:SF5">
    <property type="entry name" value="GEPHYRIN"/>
    <property type="match status" value="1"/>
</dbReference>
<reference evidence="13 14" key="1">
    <citation type="submission" date="2016-10" db="EMBL/GenBank/DDBJ databases">
        <authorList>
            <person name="de Groot N.N."/>
        </authorList>
    </citation>
    <scope>NUCLEOTIDE SEQUENCE [LARGE SCALE GENOMIC DNA]</scope>
    <source>
        <strain evidence="13 14">DSM 25584</strain>
    </source>
</reference>
<keyword evidence="6 11" id="KW-0808">Transferase</keyword>
<dbReference type="RefSeq" id="WP_090018732.1">
    <property type="nucleotide sequence ID" value="NZ_FNCE01000002.1"/>
</dbReference>
<comment type="catalytic activity">
    <reaction evidence="10">
        <text>adenylyl-molybdopterin + molybdate = Mo-molybdopterin + AMP + H(+)</text>
        <dbReference type="Rhea" id="RHEA:35047"/>
        <dbReference type="ChEBI" id="CHEBI:15378"/>
        <dbReference type="ChEBI" id="CHEBI:36264"/>
        <dbReference type="ChEBI" id="CHEBI:62727"/>
        <dbReference type="ChEBI" id="CHEBI:71302"/>
        <dbReference type="ChEBI" id="CHEBI:456215"/>
        <dbReference type="EC" id="2.10.1.1"/>
    </reaction>
</comment>
<dbReference type="AlphaFoldDB" id="A0A1G7NA23"/>
<comment type="similarity">
    <text evidence="4 11">Belongs to the MoeA family.</text>
</comment>
<dbReference type="EMBL" id="FNCE01000002">
    <property type="protein sequence ID" value="SDF70883.1"/>
    <property type="molecule type" value="Genomic_DNA"/>
</dbReference>
<dbReference type="Pfam" id="PF03453">
    <property type="entry name" value="MoeA_N"/>
    <property type="match status" value="1"/>
</dbReference>
<dbReference type="NCBIfam" id="TIGR00177">
    <property type="entry name" value="molyb_syn"/>
    <property type="match status" value="1"/>
</dbReference>
<accession>A0A1G7NA23</accession>
<proteinExistence type="inferred from homology"/>
<dbReference type="InterPro" id="IPR036425">
    <property type="entry name" value="MoaB/Mog-like_dom_sf"/>
</dbReference>
<evidence type="ECO:0000313" key="13">
    <source>
        <dbReference type="EMBL" id="SDF70883.1"/>
    </source>
</evidence>
<dbReference type="SUPFAM" id="SSF53218">
    <property type="entry name" value="Molybdenum cofactor biosynthesis proteins"/>
    <property type="match status" value="1"/>
</dbReference>
<dbReference type="InterPro" id="IPR036135">
    <property type="entry name" value="MoeA_linker/N_sf"/>
</dbReference>
<evidence type="ECO:0000256" key="9">
    <source>
        <dbReference type="ARBA" id="ARBA00023150"/>
    </source>
</evidence>
<dbReference type="OrthoDB" id="9804758at2"/>
<evidence type="ECO:0000256" key="10">
    <source>
        <dbReference type="ARBA" id="ARBA00047317"/>
    </source>
</evidence>
<keyword evidence="8 11" id="KW-0460">Magnesium</keyword>
<name>A0A1G7NA23_9PROT</name>
<keyword evidence="5 11" id="KW-0500">Molybdenum</keyword>
<dbReference type="Pfam" id="PF03454">
    <property type="entry name" value="MoeA_C"/>
    <property type="match status" value="1"/>
</dbReference>
<dbReference type="FunFam" id="3.40.980.10:FF:000004">
    <property type="entry name" value="Molybdopterin molybdenumtransferase"/>
    <property type="match status" value="1"/>
</dbReference>
<dbReference type="Gene3D" id="2.170.190.11">
    <property type="entry name" value="Molybdopterin biosynthesis moea protein, domain 3"/>
    <property type="match status" value="1"/>
</dbReference>
<evidence type="ECO:0000256" key="8">
    <source>
        <dbReference type="ARBA" id="ARBA00022842"/>
    </source>
</evidence>
<evidence type="ECO:0000256" key="4">
    <source>
        <dbReference type="ARBA" id="ARBA00010763"/>
    </source>
</evidence>
<comment type="function">
    <text evidence="2 11">Catalyzes the insertion of molybdate into adenylated molybdopterin with the concomitant release of AMP.</text>
</comment>
<dbReference type="EC" id="2.10.1.1" evidence="11"/>
<dbReference type="UniPathway" id="UPA00344"/>
<dbReference type="Gene3D" id="3.90.105.10">
    <property type="entry name" value="Molybdopterin biosynthesis moea protein, domain 2"/>
    <property type="match status" value="1"/>
</dbReference>
<dbReference type="NCBIfam" id="NF045515">
    <property type="entry name" value="Glp_gephyrin"/>
    <property type="match status" value="1"/>
</dbReference>
<evidence type="ECO:0000256" key="1">
    <source>
        <dbReference type="ARBA" id="ARBA00001946"/>
    </source>
</evidence>
<dbReference type="Proteomes" id="UP000199415">
    <property type="component" value="Unassembled WGS sequence"/>
</dbReference>
<dbReference type="GO" id="GO:0005829">
    <property type="term" value="C:cytosol"/>
    <property type="evidence" value="ECO:0007669"/>
    <property type="project" value="TreeGrafter"/>
</dbReference>
<evidence type="ECO:0000256" key="3">
    <source>
        <dbReference type="ARBA" id="ARBA00005046"/>
    </source>
</evidence>
<feature type="domain" description="MoaB/Mog" evidence="12">
    <location>
        <begin position="175"/>
        <end position="312"/>
    </location>
</feature>
<evidence type="ECO:0000256" key="6">
    <source>
        <dbReference type="ARBA" id="ARBA00022679"/>
    </source>
</evidence>
<gene>
    <name evidence="13" type="ORF">SAMN05216241_10284</name>
</gene>
<protein>
    <recommendedName>
        <fullName evidence="11">Molybdopterin molybdenumtransferase</fullName>
        <ecNumber evidence="11">2.10.1.1</ecNumber>
    </recommendedName>
</protein>
<dbReference type="CDD" id="cd00887">
    <property type="entry name" value="MoeA"/>
    <property type="match status" value="1"/>
</dbReference>
<sequence length="404" mass="41544">MLSVADARTRILAGLRPCPSETVSVADGLGRVLATDVHARVDQPPRAVSAMDGYAVRSADVAETPAELRIVAEVPAGSNRDTPLAPGEAVRIFTGAPVPPEADAIVIQENAAREGDRVTVHTGSPAGKWVRPAGLDFARGERGLAAGRRLTARDVSLAAAMNHPWLSVHRRPRVAILATGDEVVLPGEPLGANQIVSSNSMGLAAFVRARGGEPVNLGIARDDPDALGAHLDAAQGCDLLVTIGGASVGEHDHVHSVLAAKGAEMAFWKIAMRPGKPLMFSSLAGLPVVGLPGNPVSVLVCAHIFLRPALDVLAGLGASEPPSVQAALGAPLDANGERTDHLRAELHRDDTGALVATPFARQDSSMLSRLAAADGLIVRAPHAPAAETGETVTVLPLDDGPGAV</sequence>
<dbReference type="SMART" id="SM00852">
    <property type="entry name" value="MoCF_biosynth"/>
    <property type="match status" value="1"/>
</dbReference>
<dbReference type="Pfam" id="PF00994">
    <property type="entry name" value="MoCF_biosynth"/>
    <property type="match status" value="1"/>
</dbReference>
<comment type="pathway">
    <text evidence="3 11">Cofactor biosynthesis; molybdopterin biosynthesis.</text>
</comment>
<evidence type="ECO:0000256" key="5">
    <source>
        <dbReference type="ARBA" id="ARBA00022505"/>
    </source>
</evidence>
<keyword evidence="9 11" id="KW-0501">Molybdenum cofactor biosynthesis</keyword>
<dbReference type="InterPro" id="IPR001453">
    <property type="entry name" value="MoaB/Mog_dom"/>
</dbReference>
<dbReference type="STRING" id="1082479.SAMN05216241_10284"/>
<dbReference type="PANTHER" id="PTHR10192">
    <property type="entry name" value="MOLYBDOPTERIN BIOSYNTHESIS PROTEIN"/>
    <property type="match status" value="1"/>
</dbReference>
<evidence type="ECO:0000313" key="14">
    <source>
        <dbReference type="Proteomes" id="UP000199415"/>
    </source>
</evidence>
<dbReference type="InterPro" id="IPR005111">
    <property type="entry name" value="MoeA_C_domain_IV"/>
</dbReference>
<dbReference type="Gene3D" id="2.40.340.10">
    <property type="entry name" value="MoeA, C-terminal, domain IV"/>
    <property type="match status" value="1"/>
</dbReference>
<dbReference type="InterPro" id="IPR005110">
    <property type="entry name" value="MoeA_linker/N"/>
</dbReference>
<dbReference type="InterPro" id="IPR036688">
    <property type="entry name" value="MoeA_C_domain_IV_sf"/>
</dbReference>
<dbReference type="GO" id="GO:0046872">
    <property type="term" value="F:metal ion binding"/>
    <property type="evidence" value="ECO:0007669"/>
    <property type="project" value="UniProtKB-UniRule"/>
</dbReference>
<keyword evidence="14" id="KW-1185">Reference proteome</keyword>
<dbReference type="SUPFAM" id="SSF63867">
    <property type="entry name" value="MoeA C-terminal domain-like"/>
    <property type="match status" value="1"/>
</dbReference>